<reference evidence="8" key="1">
    <citation type="journal article" date="2019" name="Int. J. Syst. Evol. Microbiol.">
        <title>The Global Catalogue of Microorganisms (GCM) 10K type strain sequencing project: providing services to taxonomists for standard genome sequencing and annotation.</title>
        <authorList>
            <consortium name="The Broad Institute Genomics Platform"/>
            <consortium name="The Broad Institute Genome Sequencing Center for Infectious Disease"/>
            <person name="Wu L."/>
            <person name="Ma J."/>
        </authorList>
    </citation>
    <scope>NUCLEOTIDE SEQUENCE [LARGE SCALE GENOMIC DNA]</scope>
    <source>
        <strain evidence="8">R28</strain>
    </source>
</reference>
<dbReference type="EMBL" id="JBHUHQ010000015">
    <property type="protein sequence ID" value="MFD2044643.1"/>
    <property type="molecule type" value="Genomic_DNA"/>
</dbReference>
<dbReference type="Proteomes" id="UP001597383">
    <property type="component" value="Unassembled WGS sequence"/>
</dbReference>
<accession>A0ABW4VZE5</accession>
<keyword evidence="8" id="KW-1185">Reference proteome</keyword>
<proteinExistence type="inferred from homology"/>
<dbReference type="SUPFAM" id="SSF53613">
    <property type="entry name" value="Ribokinase-like"/>
    <property type="match status" value="1"/>
</dbReference>
<feature type="domain" description="Carbohydrate kinase PfkB" evidence="6">
    <location>
        <begin position="4"/>
        <end position="295"/>
    </location>
</feature>
<dbReference type="PROSITE" id="PS00584">
    <property type="entry name" value="PFKB_KINASES_2"/>
    <property type="match status" value="1"/>
</dbReference>
<dbReference type="InterPro" id="IPR050306">
    <property type="entry name" value="PfkB_Carbo_kinase"/>
</dbReference>
<dbReference type="RefSeq" id="WP_377556121.1">
    <property type="nucleotide sequence ID" value="NZ_JBHUHQ010000015.1"/>
</dbReference>
<keyword evidence="3" id="KW-0547">Nucleotide-binding</keyword>
<dbReference type="PANTHER" id="PTHR43085">
    <property type="entry name" value="HEXOKINASE FAMILY MEMBER"/>
    <property type="match status" value="1"/>
</dbReference>
<evidence type="ECO:0000256" key="2">
    <source>
        <dbReference type="ARBA" id="ARBA00022679"/>
    </source>
</evidence>
<keyword evidence="2" id="KW-0808">Transferase</keyword>
<keyword evidence="5" id="KW-0067">ATP-binding</keyword>
<dbReference type="InterPro" id="IPR002173">
    <property type="entry name" value="Carboh/pur_kinase_PfkB_CS"/>
</dbReference>
<evidence type="ECO:0000259" key="6">
    <source>
        <dbReference type="Pfam" id="PF00294"/>
    </source>
</evidence>
<evidence type="ECO:0000256" key="4">
    <source>
        <dbReference type="ARBA" id="ARBA00022777"/>
    </source>
</evidence>
<dbReference type="PANTHER" id="PTHR43085:SF1">
    <property type="entry name" value="PSEUDOURIDINE KINASE-RELATED"/>
    <property type="match status" value="1"/>
</dbReference>
<evidence type="ECO:0000256" key="5">
    <source>
        <dbReference type="ARBA" id="ARBA00022840"/>
    </source>
</evidence>
<dbReference type="InterPro" id="IPR011611">
    <property type="entry name" value="PfkB_dom"/>
</dbReference>
<comment type="similarity">
    <text evidence="1">Belongs to the carbohydrate kinase PfkB family.</text>
</comment>
<dbReference type="GO" id="GO:0016301">
    <property type="term" value="F:kinase activity"/>
    <property type="evidence" value="ECO:0007669"/>
    <property type="project" value="UniProtKB-KW"/>
</dbReference>
<dbReference type="CDD" id="cd01166">
    <property type="entry name" value="KdgK"/>
    <property type="match status" value="1"/>
</dbReference>
<protein>
    <submittedName>
        <fullName evidence="7">Sugar kinase</fullName>
    </submittedName>
</protein>
<dbReference type="Gene3D" id="3.40.1190.20">
    <property type="match status" value="1"/>
</dbReference>
<dbReference type="Pfam" id="PF00294">
    <property type="entry name" value="PfkB"/>
    <property type="match status" value="1"/>
</dbReference>
<name>A0ABW4VZE5_9BACI</name>
<sequence>MDVITLGESMVLFTPDSPGPLRFATNFNKKLGGAESNVAIALSRLGHQTGWISRLGSDEFGLYVRNFIRGEGVDTSRVIFDEQNQTAVFFKGLNPGQDPNVFYYRKHSAASQLSPENIDESYVSKAKYIHLTGITPALSPTCRETIYHVLDLAKKHKQTVVFDPNIRLKLWSKEEASDVLSDIAKQCHIVLPGIDEGQLLTGNDSPEEVANDLLQGDTHTVVVKLGEKGSFLATKDHQQYVPAVNVSHVVDTAGAGDGFAAGFMSGLLRGFDYLQSVELGNRIGAHALSVSGDVEGYPYWNKMNTNNQEVLR</sequence>
<evidence type="ECO:0000313" key="7">
    <source>
        <dbReference type="EMBL" id="MFD2044643.1"/>
    </source>
</evidence>
<evidence type="ECO:0000313" key="8">
    <source>
        <dbReference type="Proteomes" id="UP001597383"/>
    </source>
</evidence>
<evidence type="ECO:0000256" key="3">
    <source>
        <dbReference type="ARBA" id="ARBA00022741"/>
    </source>
</evidence>
<comment type="caution">
    <text evidence="7">The sequence shown here is derived from an EMBL/GenBank/DDBJ whole genome shotgun (WGS) entry which is preliminary data.</text>
</comment>
<organism evidence="7 8">
    <name type="scientific">Ornithinibacillus salinisoli</name>
    <dbReference type="NCBI Taxonomy" id="1848459"/>
    <lineage>
        <taxon>Bacteria</taxon>
        <taxon>Bacillati</taxon>
        <taxon>Bacillota</taxon>
        <taxon>Bacilli</taxon>
        <taxon>Bacillales</taxon>
        <taxon>Bacillaceae</taxon>
        <taxon>Ornithinibacillus</taxon>
    </lineage>
</organism>
<gene>
    <name evidence="7" type="ORF">ACFSJF_10225</name>
</gene>
<evidence type="ECO:0000256" key="1">
    <source>
        <dbReference type="ARBA" id="ARBA00010688"/>
    </source>
</evidence>
<dbReference type="InterPro" id="IPR029056">
    <property type="entry name" value="Ribokinase-like"/>
</dbReference>
<keyword evidence="4 7" id="KW-0418">Kinase</keyword>